<accession>A0ABT9HVB7</accession>
<dbReference type="Proteomes" id="UP001231109">
    <property type="component" value="Unassembled WGS sequence"/>
</dbReference>
<gene>
    <name evidence="1" type="ORF">ORJ04_03730</name>
</gene>
<comment type="caution">
    <text evidence="1">The sequence shown here is derived from an EMBL/GenBank/DDBJ whole genome shotgun (WGS) entry which is preliminary data.</text>
</comment>
<dbReference type="EMBL" id="JAPJDZ010000005">
    <property type="protein sequence ID" value="MDP5135058.1"/>
    <property type="molecule type" value="Genomic_DNA"/>
</dbReference>
<keyword evidence="2" id="KW-1185">Reference proteome</keyword>
<evidence type="ECO:0000313" key="2">
    <source>
        <dbReference type="Proteomes" id="UP001231109"/>
    </source>
</evidence>
<reference evidence="1 2" key="1">
    <citation type="submission" date="2022-11" db="EMBL/GenBank/DDBJ databases">
        <title>Viruses from the air-sea interface of a natural surface slick.</title>
        <authorList>
            <person name="Rahlff J."/>
            <person name="Holmfeldt K."/>
        </authorList>
    </citation>
    <scope>NUCLEOTIDE SEQUENCE [LARGE SCALE GENOMIC DNA]</scope>
    <source>
        <strain evidence="1 2">SMS4</strain>
    </source>
</reference>
<dbReference type="Pfam" id="PF20043">
    <property type="entry name" value="DUF6445"/>
    <property type="match status" value="1"/>
</dbReference>
<evidence type="ECO:0000313" key="1">
    <source>
        <dbReference type="EMBL" id="MDP5135058.1"/>
    </source>
</evidence>
<proteinExistence type="predicted"/>
<protein>
    <submittedName>
        <fullName evidence="1">DUF6445 family protein</fullName>
    </submittedName>
</protein>
<organism evidence="1 2">
    <name type="scientific">Rheinheimera baltica</name>
    <dbReference type="NCBI Taxonomy" id="67576"/>
    <lineage>
        <taxon>Bacteria</taxon>
        <taxon>Pseudomonadati</taxon>
        <taxon>Pseudomonadota</taxon>
        <taxon>Gammaproteobacteria</taxon>
        <taxon>Chromatiales</taxon>
        <taxon>Chromatiaceae</taxon>
        <taxon>Rheinheimera</taxon>
    </lineage>
</organism>
<dbReference type="InterPro" id="IPR045617">
    <property type="entry name" value="DUF6445"/>
</dbReference>
<name>A0ABT9HVB7_9GAMM</name>
<sequence>MSVSIRSLKQGITQLSIGNEATPLLVIDDLVLNPDWLITNACAAPNFSADAANFYPGIRKPTPSCYQHAIQQALLPLLQTVFTPLQPASLHILLSAFALSTTPPSQLRPIQMLPHIDASTTNQLAMVHYLAGPEFGGTSFYRHKQTGYERITADRLPNYSAILKAQAQAAQLHRNPAYVSGDNTMFSRIFQVEAKPNRAIIYPGNLLHSGDIRPETGLSTEPRQGRLTISSFLQWC</sequence>
<dbReference type="RefSeq" id="WP_305973930.1">
    <property type="nucleotide sequence ID" value="NZ_JAPJDZ010000005.1"/>
</dbReference>